<dbReference type="PANTHER" id="PTHR13031:SF0">
    <property type="entry name" value="RIBONUCLEASE P PROTEIN SUBUNIT P30"/>
    <property type="match status" value="1"/>
</dbReference>
<evidence type="ECO:0000256" key="1">
    <source>
        <dbReference type="ARBA" id="ARBA00004123"/>
    </source>
</evidence>
<keyword evidence="6" id="KW-1185">Reference proteome</keyword>
<dbReference type="PROSITE" id="PS51207">
    <property type="entry name" value="PXA"/>
    <property type="match status" value="1"/>
</dbReference>
<dbReference type="SMART" id="SM00313">
    <property type="entry name" value="PXA"/>
    <property type="match status" value="1"/>
</dbReference>
<reference evidence="5" key="1">
    <citation type="submission" date="2023-03" db="EMBL/GenBank/DDBJ databases">
        <title>Mating type loci evolution in Malassezia.</title>
        <authorList>
            <person name="Coelho M.A."/>
        </authorList>
    </citation>
    <scope>NUCLEOTIDE SEQUENCE</scope>
    <source>
        <strain evidence="5">CBS 12830</strain>
    </source>
</reference>
<dbReference type="EC" id="3.1.26.5" evidence="5"/>
<evidence type="ECO:0000313" key="6">
    <source>
        <dbReference type="Proteomes" id="UP001214415"/>
    </source>
</evidence>
<dbReference type="GO" id="GO:0005655">
    <property type="term" value="C:nucleolar ribonuclease P complex"/>
    <property type="evidence" value="ECO:0007669"/>
    <property type="project" value="TreeGrafter"/>
</dbReference>
<evidence type="ECO:0000256" key="2">
    <source>
        <dbReference type="ARBA" id="ARBA00007331"/>
    </source>
</evidence>
<feature type="domain" description="PXA" evidence="4">
    <location>
        <begin position="62"/>
        <end position="253"/>
    </location>
</feature>
<dbReference type="InterPro" id="IPR002738">
    <property type="entry name" value="RNase_P_p30"/>
</dbReference>
<comment type="similarity">
    <text evidence="2">Belongs to the eukaryotic/archaeal RNase P protein component 3 family.</text>
</comment>
<name>A0AAF0EDP2_9BASI</name>
<accession>A0AAF0EDP2</accession>
<organism evidence="5 6">
    <name type="scientific">Malassezia equina</name>
    <dbReference type="NCBI Taxonomy" id="1381935"/>
    <lineage>
        <taxon>Eukaryota</taxon>
        <taxon>Fungi</taxon>
        <taxon>Dikarya</taxon>
        <taxon>Basidiomycota</taxon>
        <taxon>Ustilaginomycotina</taxon>
        <taxon>Malasseziomycetes</taxon>
        <taxon>Malasseziales</taxon>
        <taxon>Malasseziaceae</taxon>
        <taxon>Malassezia</taxon>
    </lineage>
</organism>
<comment type="subcellular location">
    <subcellularLocation>
        <location evidence="1">Nucleus</location>
    </subcellularLocation>
</comment>
<dbReference type="GO" id="GO:0004526">
    <property type="term" value="F:ribonuclease P activity"/>
    <property type="evidence" value="ECO:0007669"/>
    <property type="project" value="UniProtKB-EC"/>
</dbReference>
<dbReference type="GO" id="GO:0003723">
    <property type="term" value="F:RNA binding"/>
    <property type="evidence" value="ECO:0007669"/>
    <property type="project" value="TreeGrafter"/>
</dbReference>
<dbReference type="SUPFAM" id="SSF89550">
    <property type="entry name" value="PHP domain-like"/>
    <property type="match status" value="1"/>
</dbReference>
<evidence type="ECO:0000313" key="5">
    <source>
        <dbReference type="EMBL" id="WFD23638.1"/>
    </source>
</evidence>
<evidence type="ECO:0000259" key="4">
    <source>
        <dbReference type="PROSITE" id="PS51207"/>
    </source>
</evidence>
<dbReference type="InterPro" id="IPR016195">
    <property type="entry name" value="Pol/histidinol_Pase-like"/>
</dbReference>
<evidence type="ECO:0000256" key="3">
    <source>
        <dbReference type="ARBA" id="ARBA00022694"/>
    </source>
</evidence>
<dbReference type="GO" id="GO:0008033">
    <property type="term" value="P:tRNA processing"/>
    <property type="evidence" value="ECO:0007669"/>
    <property type="project" value="UniProtKB-KW"/>
</dbReference>
<keyword evidence="3" id="KW-0819">tRNA processing</keyword>
<dbReference type="EMBL" id="CP119903">
    <property type="protein sequence ID" value="WFD23638.1"/>
    <property type="molecule type" value="Genomic_DNA"/>
</dbReference>
<gene>
    <name evidence="5" type="primary">RPP1</name>
    <name evidence="5" type="ORF">MEQU1_002332</name>
</gene>
<dbReference type="Pfam" id="PF02194">
    <property type="entry name" value="PXA"/>
    <property type="match status" value="1"/>
</dbReference>
<dbReference type="Gene3D" id="3.20.20.140">
    <property type="entry name" value="Metal-dependent hydrolases"/>
    <property type="match status" value="1"/>
</dbReference>
<dbReference type="Pfam" id="PF01876">
    <property type="entry name" value="RNase_P_p30"/>
    <property type="match status" value="1"/>
</dbReference>
<sequence>MWYVLLLAPLLAPVLWSLARPLSWIIIVLPVMTVYSETLSRDDRLSQVYPLEWTDKPHSVPPSRREGAVSTLADLIVRDFVTKWHSILIEAYDDESAAAFPRAVTQLLCDMLHRVLTRVVQLDMSTLLMQRVFPTLCEHVERYRSAQNSLRGLTVSEEDPTFHDWFLATKYQQGELHPAVGNTSSLTTKESEHAHLRFLMNRFIHAFTHDTTCLGHVEAALLREILACSLLYPIIDLITNPDWIHMQIVSRAETRLVELQQVDRVRESLNAAASEPSISRKATLLAYLLEFMDLRGRAMLVRFWILVDTLKDPLEEVERDGSILHAQALMKEVMQHPGSETYHSTRTLQESVELILPYCASPLFQAALALPDVRLSHTMQVFLSDISDGTSTSGSEAEIPLIERMLGSVSELADGIDELVDGFRPTIFDAVVQQILASEDRSEAARGADTSTETRQSYFTEPLCNFLLELFQLKHKSDWLRRRAIVVVLQNLLGSTIERDQAIKSGTGFVAANSNALQQYDVLAVMPLTESGFQHACITMSELKPFSVDIISLDLATAPRLPFHLKRSTVGAALANGVVFEITYGSATTMSSATTGQQDLAAARRNLFSGAREILRATNGKGVIISSAAMDVLGLRGPYDVLNILRGSKSITKKRKRMGDAMPSN</sequence>
<dbReference type="InterPro" id="IPR003114">
    <property type="entry name" value="Phox_assoc"/>
</dbReference>
<keyword evidence="5" id="KW-0378">Hydrolase</keyword>
<dbReference type="Proteomes" id="UP001214415">
    <property type="component" value="Chromosome 4"/>
</dbReference>
<proteinExistence type="inferred from homology"/>
<dbReference type="AlphaFoldDB" id="A0AAF0EDP2"/>
<protein>
    <submittedName>
        <fullName evidence="5">Ribonuclease P</fullName>
        <ecNumber evidence="5">3.1.26.5</ecNumber>
    </submittedName>
</protein>
<dbReference type="PANTHER" id="PTHR13031">
    <property type="entry name" value="RIBONUCLEASE P SUBUNIT P30"/>
    <property type="match status" value="1"/>
</dbReference>